<evidence type="ECO:0000313" key="15">
    <source>
        <dbReference type="Proteomes" id="UP000218767"/>
    </source>
</evidence>
<evidence type="ECO:0000256" key="2">
    <source>
        <dbReference type="ARBA" id="ARBA00005698"/>
    </source>
</evidence>
<reference evidence="15" key="1">
    <citation type="submission" date="2017-08" db="EMBL/GenBank/DDBJ databases">
        <title>A dynamic microbial community with high functional redundancy inhabits the cold, oxic subseafloor aquifer.</title>
        <authorList>
            <person name="Tully B.J."/>
            <person name="Wheat C.G."/>
            <person name="Glazer B.T."/>
            <person name="Huber J.A."/>
        </authorList>
    </citation>
    <scope>NUCLEOTIDE SEQUENCE [LARGE SCALE GENOMIC DNA]</scope>
</reference>
<feature type="transmembrane region" description="Helical" evidence="13">
    <location>
        <begin position="52"/>
        <end position="71"/>
    </location>
</feature>
<feature type="transmembrane region" description="Helical" evidence="13">
    <location>
        <begin position="92"/>
        <end position="114"/>
    </location>
</feature>
<evidence type="ECO:0000256" key="6">
    <source>
        <dbReference type="ARBA" id="ARBA00022719"/>
    </source>
</evidence>
<feature type="transmembrane region" description="Helical" evidence="13">
    <location>
        <begin position="134"/>
        <end position="158"/>
    </location>
</feature>
<keyword evidence="7" id="KW-1278">Translocase</keyword>
<evidence type="ECO:0000256" key="10">
    <source>
        <dbReference type="ARBA" id="ARBA00023136"/>
    </source>
</evidence>
<evidence type="ECO:0000256" key="9">
    <source>
        <dbReference type="ARBA" id="ARBA00023027"/>
    </source>
</evidence>
<keyword evidence="4 13" id="KW-1003">Cell membrane</keyword>
<evidence type="ECO:0000256" key="12">
    <source>
        <dbReference type="ARBA" id="ARBA00047712"/>
    </source>
</evidence>
<proteinExistence type="inferred from homology"/>
<keyword evidence="5 13" id="KW-0812">Transmembrane</keyword>
<evidence type="ECO:0000256" key="7">
    <source>
        <dbReference type="ARBA" id="ARBA00022967"/>
    </source>
</evidence>
<accession>A0A2A4XA18</accession>
<dbReference type="PANTHER" id="PTHR33269">
    <property type="entry name" value="NADH-UBIQUINONE OXIDOREDUCTASE CHAIN 6"/>
    <property type="match status" value="1"/>
</dbReference>
<comment type="catalytic activity">
    <reaction evidence="12 13">
        <text>a quinone + NADH + 5 H(+)(in) = a quinol + NAD(+) + 4 H(+)(out)</text>
        <dbReference type="Rhea" id="RHEA:57888"/>
        <dbReference type="ChEBI" id="CHEBI:15378"/>
        <dbReference type="ChEBI" id="CHEBI:24646"/>
        <dbReference type="ChEBI" id="CHEBI:57540"/>
        <dbReference type="ChEBI" id="CHEBI:57945"/>
        <dbReference type="ChEBI" id="CHEBI:132124"/>
    </reaction>
</comment>
<evidence type="ECO:0000256" key="8">
    <source>
        <dbReference type="ARBA" id="ARBA00022989"/>
    </source>
</evidence>
<keyword evidence="6 13" id="KW-0874">Quinone</keyword>
<dbReference type="InterPro" id="IPR001457">
    <property type="entry name" value="NADH_UbQ/plastoQ_OxRdtase_su6"/>
</dbReference>
<dbReference type="GO" id="GO:0005886">
    <property type="term" value="C:plasma membrane"/>
    <property type="evidence" value="ECO:0007669"/>
    <property type="project" value="UniProtKB-SubCell"/>
</dbReference>
<comment type="subunit">
    <text evidence="11">Composed of 13 different subunits. Subunits NuoA, H, J, K, L, M, N constitute the membrane sector of the complex.</text>
</comment>
<name>A0A2A4XA18_9GAMM</name>
<evidence type="ECO:0000256" key="3">
    <source>
        <dbReference type="ARBA" id="ARBA00019907"/>
    </source>
</evidence>
<evidence type="ECO:0000256" key="1">
    <source>
        <dbReference type="ARBA" id="ARBA00004651"/>
    </source>
</evidence>
<comment type="subcellular location">
    <subcellularLocation>
        <location evidence="1 13">Cell membrane</location>
        <topology evidence="1 13">Multi-pass membrane protein</topology>
    </subcellularLocation>
</comment>
<gene>
    <name evidence="14" type="ORF">COB20_05735</name>
</gene>
<dbReference type="Pfam" id="PF00499">
    <property type="entry name" value="Oxidored_q3"/>
    <property type="match status" value="1"/>
</dbReference>
<protein>
    <recommendedName>
        <fullName evidence="3 13">NADH-quinone oxidoreductase subunit J</fullName>
        <ecNumber evidence="13">7.1.1.-</ecNumber>
    </recommendedName>
</protein>
<dbReference type="NCBIfam" id="NF005162">
    <property type="entry name" value="PRK06638.1-1"/>
    <property type="match status" value="1"/>
</dbReference>
<organism evidence="14 15">
    <name type="scientific">SAR86 cluster bacterium</name>
    <dbReference type="NCBI Taxonomy" id="2030880"/>
    <lineage>
        <taxon>Bacteria</taxon>
        <taxon>Pseudomonadati</taxon>
        <taxon>Pseudomonadota</taxon>
        <taxon>Gammaproteobacteria</taxon>
        <taxon>SAR86 cluster</taxon>
    </lineage>
</organism>
<dbReference type="InterPro" id="IPR042106">
    <property type="entry name" value="Nuo/plastoQ_OxRdtase_6_NuoJ"/>
</dbReference>
<comment type="function">
    <text evidence="13">NDH-1 shuttles electrons from NADH, via FMN and iron-sulfur (Fe-S) centers, to quinones in the respiratory chain. Couples the redox reaction to proton translocation (for every two electrons transferred, four hydrogen ions are translocated across the cytoplasmic membrane), and thus conserves the redox energy in a proton gradient.</text>
</comment>
<comment type="similarity">
    <text evidence="2 13">Belongs to the complex I subunit 6 family.</text>
</comment>
<sequence>MILLFYIAGAVAVISTVAVILQTNIVHALIYLILSLLAVAVCFYVLGAPFAAVLEAIVYAGAIMVLFLFVIMMLNMGQHSIDQERSWMGPKVWIVPSILASVLLAQLLTVITQYDHELALTTVDVMEVSALLFGPYVLAVELASLLLLAGLVAAYHLAKK</sequence>
<feature type="transmembrane region" description="Helical" evidence="13">
    <location>
        <begin position="28"/>
        <end position="46"/>
    </location>
</feature>
<evidence type="ECO:0000256" key="13">
    <source>
        <dbReference type="RuleBase" id="RU004429"/>
    </source>
</evidence>
<dbReference type="Proteomes" id="UP000218767">
    <property type="component" value="Unassembled WGS sequence"/>
</dbReference>
<dbReference type="Gene3D" id="1.20.120.1200">
    <property type="entry name" value="NADH-ubiquinone/plastoquinone oxidoreductase chain 6, subunit NuoJ"/>
    <property type="match status" value="1"/>
</dbReference>
<dbReference type="EC" id="7.1.1.-" evidence="13"/>
<dbReference type="AlphaFoldDB" id="A0A2A4XA18"/>
<dbReference type="GO" id="GO:0048038">
    <property type="term" value="F:quinone binding"/>
    <property type="evidence" value="ECO:0007669"/>
    <property type="project" value="UniProtKB-UniRule"/>
</dbReference>
<dbReference type="GO" id="GO:0008137">
    <property type="term" value="F:NADH dehydrogenase (ubiquinone) activity"/>
    <property type="evidence" value="ECO:0007669"/>
    <property type="project" value="UniProtKB-UniRule"/>
</dbReference>
<dbReference type="FunFam" id="1.20.120.1200:FF:000001">
    <property type="entry name" value="NADH-quinone oxidoreductase subunit J"/>
    <property type="match status" value="1"/>
</dbReference>
<keyword evidence="9 13" id="KW-0520">NAD</keyword>
<evidence type="ECO:0000256" key="4">
    <source>
        <dbReference type="ARBA" id="ARBA00022475"/>
    </source>
</evidence>
<dbReference type="PANTHER" id="PTHR33269:SF17">
    <property type="entry name" value="NADH-UBIQUINONE OXIDOREDUCTASE CHAIN 6"/>
    <property type="match status" value="1"/>
</dbReference>
<keyword evidence="8 13" id="KW-1133">Transmembrane helix</keyword>
<evidence type="ECO:0000256" key="5">
    <source>
        <dbReference type="ARBA" id="ARBA00022692"/>
    </source>
</evidence>
<evidence type="ECO:0000256" key="11">
    <source>
        <dbReference type="ARBA" id="ARBA00025811"/>
    </source>
</evidence>
<evidence type="ECO:0000313" key="14">
    <source>
        <dbReference type="EMBL" id="PCI78989.1"/>
    </source>
</evidence>
<feature type="transmembrane region" description="Helical" evidence="13">
    <location>
        <begin position="6"/>
        <end position="21"/>
    </location>
</feature>
<dbReference type="EMBL" id="NVUL01000023">
    <property type="protein sequence ID" value="PCI78989.1"/>
    <property type="molecule type" value="Genomic_DNA"/>
</dbReference>
<keyword evidence="10 13" id="KW-0472">Membrane</keyword>
<comment type="caution">
    <text evidence="14">The sequence shown here is derived from an EMBL/GenBank/DDBJ whole genome shotgun (WGS) entry which is preliminary data.</text>
</comment>